<keyword evidence="6 9" id="KW-1015">Disulfide bond</keyword>
<dbReference type="GO" id="GO:0043256">
    <property type="term" value="C:laminin complex"/>
    <property type="evidence" value="ECO:0007669"/>
    <property type="project" value="TreeGrafter"/>
</dbReference>
<comment type="caution">
    <text evidence="13">The sequence shown here is derived from an EMBL/GenBank/DDBJ whole genome shotgun (WGS) entry which is preliminary data.</text>
</comment>
<dbReference type="GO" id="GO:0009888">
    <property type="term" value="P:tissue development"/>
    <property type="evidence" value="ECO:0007669"/>
    <property type="project" value="TreeGrafter"/>
</dbReference>
<evidence type="ECO:0000259" key="11">
    <source>
        <dbReference type="PROSITE" id="PS50027"/>
    </source>
</evidence>
<keyword evidence="7" id="KW-0325">Glycoprotein</keyword>
<protein>
    <submittedName>
        <fullName evidence="13">Uncharacterized protein</fullName>
    </submittedName>
</protein>
<gene>
    <name evidence="13" type="ORF">NQ318_002479</name>
</gene>
<evidence type="ECO:0000256" key="8">
    <source>
        <dbReference type="ARBA" id="ARBA00023292"/>
    </source>
</evidence>
<dbReference type="EMBL" id="JAPWTK010000169">
    <property type="protein sequence ID" value="KAJ8947119.1"/>
    <property type="molecule type" value="Genomic_DNA"/>
</dbReference>
<dbReference type="GO" id="GO:0034446">
    <property type="term" value="P:substrate adhesion-dependent cell spreading"/>
    <property type="evidence" value="ECO:0007669"/>
    <property type="project" value="TreeGrafter"/>
</dbReference>
<dbReference type="Gene3D" id="2.170.300.10">
    <property type="entry name" value="Tie2 ligand-binding domain superfamily"/>
    <property type="match status" value="1"/>
</dbReference>
<evidence type="ECO:0000256" key="7">
    <source>
        <dbReference type="ARBA" id="ARBA00023180"/>
    </source>
</evidence>
<dbReference type="Gene3D" id="2.10.25.10">
    <property type="entry name" value="Laminin"/>
    <property type="match status" value="2"/>
</dbReference>
<evidence type="ECO:0000256" key="10">
    <source>
        <dbReference type="SAM" id="MobiDB-lite"/>
    </source>
</evidence>
<dbReference type="PROSITE" id="PS51117">
    <property type="entry name" value="LAMININ_NTER"/>
    <property type="match status" value="1"/>
</dbReference>
<dbReference type="GO" id="GO:0009887">
    <property type="term" value="P:animal organ morphogenesis"/>
    <property type="evidence" value="ECO:0007669"/>
    <property type="project" value="TreeGrafter"/>
</dbReference>
<evidence type="ECO:0000313" key="14">
    <source>
        <dbReference type="Proteomes" id="UP001162162"/>
    </source>
</evidence>
<dbReference type="GO" id="GO:0016477">
    <property type="term" value="P:cell migration"/>
    <property type="evidence" value="ECO:0007669"/>
    <property type="project" value="TreeGrafter"/>
</dbReference>
<dbReference type="FunFam" id="2.10.25.10:FF:000135">
    <property type="entry name" value="Laminin subunit beta 4"/>
    <property type="match status" value="1"/>
</dbReference>
<evidence type="ECO:0000313" key="13">
    <source>
        <dbReference type="EMBL" id="KAJ8947119.1"/>
    </source>
</evidence>
<comment type="caution">
    <text evidence="9">Lacks conserved residue(s) required for the propagation of feature annotation.</text>
</comment>
<feature type="domain" description="Laminin EGF-like" evidence="11">
    <location>
        <begin position="422"/>
        <end position="487"/>
    </location>
</feature>
<comment type="subcellular location">
    <subcellularLocation>
        <location evidence="1">Secreted</location>
        <location evidence="1">Extracellular space</location>
        <location evidence="1">Extracellular matrix</location>
    </subcellularLocation>
</comment>
<dbReference type="Proteomes" id="UP001162162">
    <property type="component" value="Unassembled WGS sequence"/>
</dbReference>
<feature type="region of interest" description="Disordered" evidence="10">
    <location>
        <begin position="50"/>
        <end position="69"/>
    </location>
</feature>
<dbReference type="PANTHER" id="PTHR10574">
    <property type="entry name" value="NETRIN/LAMININ-RELATED"/>
    <property type="match status" value="1"/>
</dbReference>
<sequence length="536" mass="60760">MAKKCEKSQELNEISQSQYIGARQRIYNHPPVRVYTSGGLIGNSLAQKILRGDQAPPPDPDPDLDGGGTLQEIHPLNDFYKYRRPGLNHHQGFELRKLHPCEQSSCYPATGNLLIGREPIVRLFNMRPSWPTENARNALVRLKTYDKPNPLLNHNISNIVYRMYPGTRQKSWCAVGDGKRKVYIQLDLEAEFHFTHLIITFKTFRPAAMLIERFYRYFAHNCTESFPGIREGTARNLTDIMCESRYSSVAPSTDGEIIYRVLPPNMPIDNPYSEQDKFHETSYLGDDLLDKREEIQEKYYYAIVDMVVRGSCSCYGHADLAVPLAWDWILNPTWFTANANAPITPKEEIVRDTNACKRCNCNNHATSCHFDAALYEATSHVSGGVCDGVYTTPWDPITEQCKPFFYIDPERDIQDPEVCRPCDCDPHGSLDGGICDSVTDPVNNLVAGTCHCKTNVERRRCDACKNGFWNFTDANQTAANHNQGCNEYTGECTCKRYVTGRDCNQYLPQHWGLSDKKDGCQPCDCDPVAHMTTSAM</sequence>
<keyword evidence="5" id="KW-0175">Coiled coil</keyword>
<dbReference type="GO" id="GO:0007411">
    <property type="term" value="P:axon guidance"/>
    <property type="evidence" value="ECO:0007669"/>
    <property type="project" value="TreeGrafter"/>
</dbReference>
<evidence type="ECO:0000256" key="1">
    <source>
        <dbReference type="ARBA" id="ARBA00004498"/>
    </source>
</evidence>
<dbReference type="InterPro" id="IPR050440">
    <property type="entry name" value="Laminin/Netrin_ECM"/>
</dbReference>
<dbReference type="PROSITE" id="PS50027">
    <property type="entry name" value="EGF_LAM_2"/>
    <property type="match status" value="1"/>
</dbReference>
<dbReference type="PANTHER" id="PTHR10574:SF375">
    <property type="entry name" value="LAMININ SUBUNIT BETA-1"/>
    <property type="match status" value="1"/>
</dbReference>
<dbReference type="Gene3D" id="2.60.120.260">
    <property type="entry name" value="Galactose-binding domain-like"/>
    <property type="match status" value="1"/>
</dbReference>
<dbReference type="Pfam" id="PF00055">
    <property type="entry name" value="Laminin_N"/>
    <property type="match status" value="1"/>
</dbReference>
<reference evidence="13" key="1">
    <citation type="journal article" date="2023" name="Insect Mol. Biol.">
        <title>Genome sequencing provides insights into the evolution of gene families encoding plant cell wall-degrading enzymes in longhorned beetles.</title>
        <authorList>
            <person name="Shin N.R."/>
            <person name="Okamura Y."/>
            <person name="Kirsch R."/>
            <person name="Pauchet Y."/>
        </authorList>
    </citation>
    <scope>NUCLEOTIDE SEQUENCE</scope>
    <source>
        <strain evidence="13">AMC_N1</strain>
    </source>
</reference>
<dbReference type="GO" id="GO:0070831">
    <property type="term" value="P:basement membrane assembly"/>
    <property type="evidence" value="ECO:0007669"/>
    <property type="project" value="TreeGrafter"/>
</dbReference>
<dbReference type="SMART" id="SM00180">
    <property type="entry name" value="EGF_Lam"/>
    <property type="match status" value="3"/>
</dbReference>
<organism evidence="13 14">
    <name type="scientific">Aromia moschata</name>
    <dbReference type="NCBI Taxonomy" id="1265417"/>
    <lineage>
        <taxon>Eukaryota</taxon>
        <taxon>Metazoa</taxon>
        <taxon>Ecdysozoa</taxon>
        <taxon>Arthropoda</taxon>
        <taxon>Hexapoda</taxon>
        <taxon>Insecta</taxon>
        <taxon>Pterygota</taxon>
        <taxon>Neoptera</taxon>
        <taxon>Endopterygota</taxon>
        <taxon>Coleoptera</taxon>
        <taxon>Polyphaga</taxon>
        <taxon>Cucujiformia</taxon>
        <taxon>Chrysomeloidea</taxon>
        <taxon>Cerambycidae</taxon>
        <taxon>Cerambycinae</taxon>
        <taxon>Callichromatini</taxon>
        <taxon>Aromia</taxon>
    </lineage>
</organism>
<keyword evidence="4" id="KW-0677">Repeat</keyword>
<evidence type="ECO:0000256" key="2">
    <source>
        <dbReference type="ARBA" id="ARBA00022525"/>
    </source>
</evidence>
<feature type="disulfide bond" evidence="9">
    <location>
        <begin position="452"/>
        <end position="461"/>
    </location>
</feature>
<dbReference type="CDD" id="cd00055">
    <property type="entry name" value="EGF_Lam"/>
    <property type="match status" value="2"/>
</dbReference>
<proteinExistence type="predicted"/>
<dbReference type="InterPro" id="IPR008211">
    <property type="entry name" value="Laminin_N"/>
</dbReference>
<dbReference type="SUPFAM" id="SSF57196">
    <property type="entry name" value="EGF/Laminin"/>
    <property type="match status" value="2"/>
</dbReference>
<name>A0AAV8Y6K1_9CUCU</name>
<dbReference type="SMART" id="SM00136">
    <property type="entry name" value="LamNT"/>
    <property type="match status" value="1"/>
</dbReference>
<dbReference type="InterPro" id="IPR002049">
    <property type="entry name" value="LE_dom"/>
</dbReference>
<evidence type="ECO:0000256" key="9">
    <source>
        <dbReference type="PROSITE-ProRule" id="PRU00460"/>
    </source>
</evidence>
<keyword evidence="3" id="KW-0272">Extracellular matrix</keyword>
<accession>A0AAV8Y6K1</accession>
<evidence type="ECO:0000256" key="3">
    <source>
        <dbReference type="ARBA" id="ARBA00022530"/>
    </source>
</evidence>
<evidence type="ECO:0000256" key="6">
    <source>
        <dbReference type="ARBA" id="ARBA00023157"/>
    </source>
</evidence>
<feature type="domain" description="Laminin N-terminal" evidence="12">
    <location>
        <begin position="102"/>
        <end position="311"/>
    </location>
</feature>
<keyword evidence="8 9" id="KW-0424">Laminin EGF-like domain</keyword>
<evidence type="ECO:0000259" key="12">
    <source>
        <dbReference type="PROSITE" id="PS51117"/>
    </source>
</evidence>
<keyword evidence="14" id="KW-1185">Reference proteome</keyword>
<dbReference type="Pfam" id="PF00053">
    <property type="entry name" value="EGF_laminin"/>
    <property type="match status" value="2"/>
</dbReference>
<evidence type="ECO:0000256" key="4">
    <source>
        <dbReference type="ARBA" id="ARBA00022737"/>
    </source>
</evidence>
<dbReference type="AlphaFoldDB" id="A0AAV8Y6K1"/>
<evidence type="ECO:0000256" key="5">
    <source>
        <dbReference type="ARBA" id="ARBA00023054"/>
    </source>
</evidence>
<keyword evidence="2" id="KW-0964">Secreted</keyword>